<feature type="compositionally biased region" description="Gly residues" evidence="13">
    <location>
        <begin position="748"/>
        <end position="760"/>
    </location>
</feature>
<dbReference type="Pfam" id="PF00149">
    <property type="entry name" value="Metallophos"/>
    <property type="match status" value="1"/>
</dbReference>
<feature type="compositionally biased region" description="Polar residues" evidence="13">
    <location>
        <begin position="442"/>
        <end position="453"/>
    </location>
</feature>
<evidence type="ECO:0000256" key="2">
    <source>
        <dbReference type="ARBA" id="ARBA00001947"/>
    </source>
</evidence>
<evidence type="ECO:0000256" key="13">
    <source>
        <dbReference type="SAM" id="MobiDB-lite"/>
    </source>
</evidence>
<keyword evidence="7" id="KW-0479">Metal-binding</keyword>
<feature type="compositionally biased region" description="Basic and acidic residues" evidence="13">
    <location>
        <begin position="422"/>
        <end position="438"/>
    </location>
</feature>
<dbReference type="OrthoDB" id="407609at2759"/>
<dbReference type="GO" id="GO:0000398">
    <property type="term" value="P:mRNA splicing, via spliceosome"/>
    <property type="evidence" value="ECO:0007669"/>
    <property type="project" value="TreeGrafter"/>
</dbReference>
<dbReference type="GO" id="GO:0046872">
    <property type="term" value="F:metal ion binding"/>
    <property type="evidence" value="ECO:0007669"/>
    <property type="project" value="UniProtKB-KW"/>
</dbReference>
<evidence type="ECO:0000256" key="10">
    <source>
        <dbReference type="ARBA" id="ARBA00023004"/>
    </source>
</evidence>
<evidence type="ECO:0000256" key="12">
    <source>
        <dbReference type="ARBA" id="ARBA00023242"/>
    </source>
</evidence>
<accession>A0A3A3A3P8</accession>
<comment type="caution">
    <text evidence="15">The sequence shown here is derived from an EMBL/GenBank/DDBJ whole genome shotgun (WGS) entry which is preliminary data.</text>
</comment>
<dbReference type="InterPro" id="IPR041816">
    <property type="entry name" value="Dbr1_N"/>
</dbReference>
<dbReference type="InterPro" id="IPR007708">
    <property type="entry name" value="DBR1_C"/>
</dbReference>
<gene>
    <name evidence="15" type="ORF">PHISCL_03687</name>
</gene>
<feature type="region of interest" description="Disordered" evidence="13">
    <location>
        <begin position="290"/>
        <end position="364"/>
    </location>
</feature>
<dbReference type="CDD" id="cd00844">
    <property type="entry name" value="MPP_Dbr1_N"/>
    <property type="match status" value="1"/>
</dbReference>
<feature type="compositionally biased region" description="Basic residues" evidence="13">
    <location>
        <begin position="761"/>
        <end position="770"/>
    </location>
</feature>
<feature type="region of interest" description="Disordered" evidence="13">
    <location>
        <begin position="253"/>
        <end position="278"/>
    </location>
</feature>
<dbReference type="PANTHER" id="PTHR12849:SF0">
    <property type="entry name" value="LARIAT DEBRANCHING ENZYME"/>
    <property type="match status" value="1"/>
</dbReference>
<dbReference type="InterPro" id="IPR004843">
    <property type="entry name" value="Calcineurin-like_PHP"/>
</dbReference>
<evidence type="ECO:0000256" key="11">
    <source>
        <dbReference type="ARBA" id="ARBA00023211"/>
    </source>
</evidence>
<evidence type="ECO:0000256" key="3">
    <source>
        <dbReference type="ARBA" id="ARBA00001954"/>
    </source>
</evidence>
<evidence type="ECO:0000256" key="6">
    <source>
        <dbReference type="ARBA" id="ARBA00022664"/>
    </source>
</evidence>
<feature type="compositionally biased region" description="Polar residues" evidence="13">
    <location>
        <begin position="355"/>
        <end position="364"/>
    </location>
</feature>
<keyword evidence="12" id="KW-0539">Nucleus</keyword>
<evidence type="ECO:0000259" key="14">
    <source>
        <dbReference type="SMART" id="SM01124"/>
    </source>
</evidence>
<keyword evidence="9" id="KW-0862">Zinc</keyword>
<evidence type="ECO:0000313" key="16">
    <source>
        <dbReference type="Proteomes" id="UP000266188"/>
    </source>
</evidence>
<dbReference type="SUPFAM" id="SSF56300">
    <property type="entry name" value="Metallo-dependent phosphatases"/>
    <property type="match status" value="1"/>
</dbReference>
<reference evidence="16" key="1">
    <citation type="submission" date="2017-02" db="EMBL/GenBank/DDBJ databases">
        <authorList>
            <person name="Tafer H."/>
            <person name="Lopandic K."/>
        </authorList>
    </citation>
    <scope>NUCLEOTIDE SEQUENCE [LARGE SCALE GENOMIC DNA]</scope>
    <source>
        <strain evidence="16">CBS 366.77</strain>
    </source>
</reference>
<organism evidence="15 16">
    <name type="scientific">Aspergillus sclerotialis</name>
    <dbReference type="NCBI Taxonomy" id="2070753"/>
    <lineage>
        <taxon>Eukaryota</taxon>
        <taxon>Fungi</taxon>
        <taxon>Dikarya</taxon>
        <taxon>Ascomycota</taxon>
        <taxon>Pezizomycotina</taxon>
        <taxon>Eurotiomycetes</taxon>
        <taxon>Eurotiomycetidae</taxon>
        <taxon>Eurotiales</taxon>
        <taxon>Aspergillaceae</taxon>
        <taxon>Aspergillus</taxon>
        <taxon>Aspergillus subgen. Polypaecilum</taxon>
    </lineage>
</organism>
<evidence type="ECO:0000256" key="1">
    <source>
        <dbReference type="ARBA" id="ARBA00001936"/>
    </source>
</evidence>
<dbReference type="SMART" id="SM01124">
    <property type="entry name" value="DBR1"/>
    <property type="match status" value="1"/>
</dbReference>
<dbReference type="GO" id="GO:0005634">
    <property type="term" value="C:nucleus"/>
    <property type="evidence" value="ECO:0007669"/>
    <property type="project" value="UniProtKB-SubCell"/>
</dbReference>
<evidence type="ECO:0000256" key="4">
    <source>
        <dbReference type="ARBA" id="ARBA00004123"/>
    </source>
</evidence>
<dbReference type="Proteomes" id="UP000266188">
    <property type="component" value="Unassembled WGS sequence"/>
</dbReference>
<feature type="domain" description="Lariat debranching enzyme C-terminal" evidence="14">
    <location>
        <begin position="559"/>
        <end position="707"/>
    </location>
</feature>
<keyword evidence="16" id="KW-1185">Reference proteome</keyword>
<feature type="compositionally biased region" description="Polar residues" evidence="13">
    <location>
        <begin position="463"/>
        <end position="475"/>
    </location>
</feature>
<name>A0A3A3A3P8_9EURO</name>
<proteinExistence type="inferred from homology"/>
<comment type="subcellular location">
    <subcellularLocation>
        <location evidence="4">Nucleus</location>
    </subcellularLocation>
</comment>
<dbReference type="PANTHER" id="PTHR12849">
    <property type="entry name" value="RNA LARIAT DEBRANCHING ENZYME"/>
    <property type="match status" value="1"/>
</dbReference>
<keyword evidence="8" id="KW-0378">Hydrolase</keyword>
<keyword evidence="6" id="KW-0507">mRNA processing</keyword>
<evidence type="ECO:0000313" key="15">
    <source>
        <dbReference type="EMBL" id="RJE23981.1"/>
    </source>
</evidence>
<dbReference type="InterPro" id="IPR029052">
    <property type="entry name" value="Metallo-depent_PP-like"/>
</dbReference>
<comment type="cofactor">
    <cofactor evidence="2">
        <name>Zn(2+)</name>
        <dbReference type="ChEBI" id="CHEBI:29105"/>
    </cofactor>
</comment>
<feature type="region of interest" description="Disordered" evidence="13">
    <location>
        <begin position="715"/>
        <end position="770"/>
    </location>
</feature>
<evidence type="ECO:0000256" key="7">
    <source>
        <dbReference type="ARBA" id="ARBA00022723"/>
    </source>
</evidence>
<keyword evidence="10" id="KW-0408">Iron</keyword>
<comment type="similarity">
    <text evidence="5">Belongs to the lariat debranching enzyme family.</text>
</comment>
<protein>
    <submittedName>
        <fullName evidence="15">Lariat debranching enzyme</fullName>
    </submittedName>
</protein>
<feature type="compositionally biased region" description="Polar residues" evidence="13">
    <location>
        <begin position="319"/>
        <end position="328"/>
    </location>
</feature>
<dbReference type="EMBL" id="MVGC01000098">
    <property type="protein sequence ID" value="RJE23981.1"/>
    <property type="molecule type" value="Genomic_DNA"/>
</dbReference>
<dbReference type="STRING" id="2070753.A0A3A3A3P8"/>
<feature type="region of interest" description="Disordered" evidence="13">
    <location>
        <begin position="422"/>
        <end position="510"/>
    </location>
</feature>
<dbReference type="GO" id="GO:0008419">
    <property type="term" value="F:RNA lariat debranching enzyme activity"/>
    <property type="evidence" value="ECO:0007669"/>
    <property type="project" value="TreeGrafter"/>
</dbReference>
<evidence type="ECO:0000256" key="9">
    <source>
        <dbReference type="ARBA" id="ARBA00022833"/>
    </source>
</evidence>
<evidence type="ECO:0000256" key="8">
    <source>
        <dbReference type="ARBA" id="ARBA00022801"/>
    </source>
</evidence>
<sequence>MDASNSTLPSVRVAVEGCGHGCLNDIYSSVEKAAVLKGWNGVDLVIIGGDFQAARNSNDIACMSVPPKYKALGDFHEYYSGKRTAPYLTIFVGGNHEACNYMSELYYGGWVAPNIYYLGAANVIRYGPLRIAGMSGIWKGYDYRKPHHERLPYNRDDIQSVYHIRELDVRKLLQIRTQVDVCLSHDWPKQVEYSGDYESLFTGKRGFREDSAQGRLGSVAAKHVFDRLRPAYWFASHLHVRFSATVQHGEYIPVGSNPKKESAPQGPAPQPPQAQHSFGLDGAVITSMFGGEGQQVNDGPVPESTPAESIKSTDDTAAEASQSDSKNITAKAPEPAVADATTSKVGAGLPGRWPSSPTNDLGDTESRLSAWNSFHDVAVKREREENARMLAEQSSQGPPPEVKHNLTWKRVNTDMDGINRKIIATERPEGEENRESKKLKTQHTSDTVNNSDEINLDVDNDSNRSSPAKGTSHVGNATKDGATDGVLGTPEKPRQGPKEGPPTPSTGVSEALRSQLPASFAPPEPLSKPAADVPETLRNKLPASFTRPEPAASPQNLPFPAAISNKTTSFLALDKCLPNRDFLQLVEISPISEQEGAVHERPYRLQYDKEWLAISRVFADHLEFGNPNAKIPGDKGDAVYRPLIEKEEEWIEEHVVKPGKLAVPENFTPTAPFYDPSIPITTEQQPPEYTNPQTSQFCQLIGIENKFHLSNEERQARMDAGARPSNGREGGFGHFSRRAAGSPNKGFGNRGRGRGGGGGRGRGRGRGPRY</sequence>
<evidence type="ECO:0000256" key="5">
    <source>
        <dbReference type="ARBA" id="ARBA00006045"/>
    </source>
</evidence>
<comment type="cofactor">
    <cofactor evidence="1">
        <name>Mn(2+)</name>
        <dbReference type="ChEBI" id="CHEBI:29035"/>
    </cofactor>
</comment>
<keyword evidence="11" id="KW-0464">Manganese</keyword>
<dbReference type="Pfam" id="PF05011">
    <property type="entry name" value="DBR1"/>
    <property type="match status" value="1"/>
</dbReference>
<comment type="cofactor">
    <cofactor evidence="3">
        <name>Fe(2+)</name>
        <dbReference type="ChEBI" id="CHEBI:29033"/>
    </cofactor>
</comment>
<dbReference type="AlphaFoldDB" id="A0A3A3A3P8"/>